<dbReference type="AlphaFoldDB" id="A0AAD4Z1S9"/>
<feature type="region of interest" description="Disordered" evidence="1">
    <location>
        <begin position="111"/>
        <end position="153"/>
    </location>
</feature>
<protein>
    <submittedName>
        <fullName evidence="2">Uncharacterized protein</fullName>
    </submittedName>
</protein>
<feature type="compositionally biased region" description="Basic and acidic residues" evidence="1">
    <location>
        <begin position="128"/>
        <end position="153"/>
    </location>
</feature>
<evidence type="ECO:0000313" key="3">
    <source>
        <dbReference type="Proteomes" id="UP001054821"/>
    </source>
</evidence>
<evidence type="ECO:0000256" key="1">
    <source>
        <dbReference type="SAM" id="MobiDB-lite"/>
    </source>
</evidence>
<reference evidence="2 3" key="1">
    <citation type="journal article" date="2022" name="G3 (Bethesda)">
        <title>Whole-genome sequence and methylome profiling of the almond [Prunus dulcis (Mill.) D.A. Webb] cultivar 'Nonpareil'.</title>
        <authorList>
            <person name="D'Amico-Willman K.M."/>
            <person name="Ouma W.Z."/>
            <person name="Meulia T."/>
            <person name="Sideli G.M."/>
            <person name="Gradziel T.M."/>
            <person name="Fresnedo-Ramirez J."/>
        </authorList>
    </citation>
    <scope>NUCLEOTIDE SEQUENCE [LARGE SCALE GENOMIC DNA]</scope>
    <source>
        <strain evidence="2">Clone GOH B32 T37-40</strain>
    </source>
</reference>
<accession>A0AAD4Z1S9</accession>
<dbReference type="EMBL" id="JAJFAZ020000005">
    <property type="protein sequence ID" value="KAI5330487.1"/>
    <property type="molecule type" value="Genomic_DNA"/>
</dbReference>
<keyword evidence="3" id="KW-1185">Reference proteome</keyword>
<comment type="caution">
    <text evidence="2">The sequence shown here is derived from an EMBL/GenBank/DDBJ whole genome shotgun (WGS) entry which is preliminary data.</text>
</comment>
<sequence length="390" mass="44687">MVQSDLPLIDLRLLSQSDLYSLSLTSSSSLSNPTRRFDDDVLIPKIDRSVFNESAGSRKQTYSRLRLAPCNSQFPIPNPKSQPTPFSHSQSRDPETCQIISLLKQLFPSSEKAENDDVLGKRKRGRPRKDENRVVSVSERERNSNVKESSVTEERVKVEEAEMVMVNENGVVLDLAALGNADDSFGEALRRRTDGLETEAQLLGFLGGLEGGWSSARKKRKIVQASELLDAFSRQWKTIHKDYNKMVQLHLFVDFEIETRGLFVQPVYVYRSYEQHRMLTDFEGATRKNEVGFCIWTSKEFHQCQLWATNEVCARSKFWYFLRKLKKVKKSNGQVLAINEVGKWFLLNSPPGLIQFVAKGDMKQKQLRKSHMKWVFYVGVRVVVKDGIKA</sequence>
<gene>
    <name evidence="2" type="ORF">L3X38_029885</name>
</gene>
<feature type="region of interest" description="Disordered" evidence="1">
    <location>
        <begin position="70"/>
        <end position="94"/>
    </location>
</feature>
<dbReference type="Gene3D" id="3.10.20.10">
    <property type="match status" value="1"/>
</dbReference>
<dbReference type="PANTHER" id="PTHR37701:SF13">
    <property type="entry name" value="C2H2-TYPE DOMAIN-CONTAINING PROTEIN"/>
    <property type="match status" value="1"/>
</dbReference>
<dbReference type="Proteomes" id="UP001054821">
    <property type="component" value="Chromosome 5"/>
</dbReference>
<dbReference type="HAMAP" id="MF_00273">
    <property type="entry name" value="Ribosomal_eL20"/>
    <property type="match status" value="1"/>
</dbReference>
<proteinExistence type="inferred from homology"/>
<feature type="compositionally biased region" description="Basic and acidic residues" evidence="1">
    <location>
        <begin position="111"/>
        <end position="120"/>
    </location>
</feature>
<dbReference type="InterPro" id="IPR037472">
    <property type="entry name" value="MBD8"/>
</dbReference>
<organism evidence="2 3">
    <name type="scientific">Prunus dulcis</name>
    <name type="common">Almond</name>
    <name type="synonym">Amygdalus dulcis</name>
    <dbReference type="NCBI Taxonomy" id="3755"/>
    <lineage>
        <taxon>Eukaryota</taxon>
        <taxon>Viridiplantae</taxon>
        <taxon>Streptophyta</taxon>
        <taxon>Embryophyta</taxon>
        <taxon>Tracheophyta</taxon>
        <taxon>Spermatophyta</taxon>
        <taxon>Magnoliopsida</taxon>
        <taxon>eudicotyledons</taxon>
        <taxon>Gunneridae</taxon>
        <taxon>Pentapetalae</taxon>
        <taxon>rosids</taxon>
        <taxon>fabids</taxon>
        <taxon>Rosales</taxon>
        <taxon>Rosaceae</taxon>
        <taxon>Amygdaloideae</taxon>
        <taxon>Amygdaleae</taxon>
        <taxon>Prunus</taxon>
    </lineage>
</organism>
<dbReference type="InterPro" id="IPR028877">
    <property type="entry name" value="Ribosomal_eL20"/>
</dbReference>
<name>A0AAD4Z1S9_PRUDU</name>
<dbReference type="PANTHER" id="PTHR37701">
    <property type="entry name" value="METHYL-CPG-BINDING DOMAIN-CONTAINING PROTEIN 8"/>
    <property type="match status" value="1"/>
</dbReference>
<evidence type="ECO:0000313" key="2">
    <source>
        <dbReference type="EMBL" id="KAI5330487.1"/>
    </source>
</evidence>